<dbReference type="GO" id="GO:0004523">
    <property type="term" value="F:RNA-DNA hybrid ribonuclease activity"/>
    <property type="evidence" value="ECO:0007669"/>
    <property type="project" value="InterPro"/>
</dbReference>
<dbReference type="Pfam" id="PF13456">
    <property type="entry name" value="RVT_3"/>
    <property type="match status" value="1"/>
</dbReference>
<evidence type="ECO:0000313" key="2">
    <source>
        <dbReference type="EMBL" id="KAB1207374.1"/>
    </source>
</evidence>
<dbReference type="InterPro" id="IPR036397">
    <property type="entry name" value="RNaseH_sf"/>
</dbReference>
<dbReference type="GO" id="GO:0003676">
    <property type="term" value="F:nucleic acid binding"/>
    <property type="evidence" value="ECO:0007669"/>
    <property type="project" value="InterPro"/>
</dbReference>
<dbReference type="PANTHER" id="PTHR47723:SF19">
    <property type="entry name" value="POLYNUCLEOTIDYL TRANSFERASE, RIBONUCLEASE H-LIKE SUPERFAMILY PROTEIN"/>
    <property type="match status" value="1"/>
</dbReference>
<dbReference type="OrthoDB" id="852312at2759"/>
<dbReference type="InterPro" id="IPR053151">
    <property type="entry name" value="RNase_H-like"/>
</dbReference>
<dbReference type="InterPro" id="IPR012337">
    <property type="entry name" value="RNaseH-like_sf"/>
</dbReference>
<accession>A0A6A1V3S0</accession>
<dbReference type="Proteomes" id="UP000516437">
    <property type="component" value="Chromosome 7"/>
</dbReference>
<comment type="caution">
    <text evidence="2">The sequence shown here is derived from an EMBL/GenBank/DDBJ whole genome shotgun (WGS) entry which is preliminary data.</text>
</comment>
<dbReference type="PANTHER" id="PTHR47723">
    <property type="entry name" value="OS05G0353850 PROTEIN"/>
    <property type="match status" value="1"/>
</dbReference>
<organism evidence="2 3">
    <name type="scientific">Morella rubra</name>
    <name type="common">Chinese bayberry</name>
    <dbReference type="NCBI Taxonomy" id="262757"/>
    <lineage>
        <taxon>Eukaryota</taxon>
        <taxon>Viridiplantae</taxon>
        <taxon>Streptophyta</taxon>
        <taxon>Embryophyta</taxon>
        <taxon>Tracheophyta</taxon>
        <taxon>Spermatophyta</taxon>
        <taxon>Magnoliopsida</taxon>
        <taxon>eudicotyledons</taxon>
        <taxon>Gunneridae</taxon>
        <taxon>Pentapetalae</taxon>
        <taxon>rosids</taxon>
        <taxon>fabids</taxon>
        <taxon>Fagales</taxon>
        <taxon>Myricaceae</taxon>
        <taxon>Morella</taxon>
    </lineage>
</organism>
<reference evidence="2 3" key="1">
    <citation type="journal article" date="2019" name="Plant Biotechnol. J.">
        <title>The red bayberry genome and genetic basis of sex determination.</title>
        <authorList>
            <person name="Jia H.M."/>
            <person name="Jia H.J."/>
            <person name="Cai Q.L."/>
            <person name="Wang Y."/>
            <person name="Zhao H.B."/>
            <person name="Yang W.F."/>
            <person name="Wang G.Y."/>
            <person name="Li Y.H."/>
            <person name="Zhan D.L."/>
            <person name="Shen Y.T."/>
            <person name="Niu Q.F."/>
            <person name="Chang L."/>
            <person name="Qiu J."/>
            <person name="Zhao L."/>
            <person name="Xie H.B."/>
            <person name="Fu W.Y."/>
            <person name="Jin J."/>
            <person name="Li X.W."/>
            <person name="Jiao Y."/>
            <person name="Zhou C.C."/>
            <person name="Tu T."/>
            <person name="Chai C.Y."/>
            <person name="Gao J.L."/>
            <person name="Fan L.J."/>
            <person name="van de Weg E."/>
            <person name="Wang J.Y."/>
            <person name="Gao Z.S."/>
        </authorList>
    </citation>
    <scope>NUCLEOTIDE SEQUENCE [LARGE SCALE GENOMIC DNA]</scope>
    <source>
        <tissue evidence="2">Leaves</tissue>
    </source>
</reference>
<dbReference type="AlphaFoldDB" id="A0A6A1V3S0"/>
<sequence>MGWQILNHLEKLWVQIIRAKYLKSNFIWDVPAPVGASWSSRGITHIASILQAVVCRDYEGHILFVRMKRLPPSNPLVGEAGTALFAVQEAFLLPLCPITLEGDSLLVMEAINHRASGGDWQISTIVADIHRFSTCRASWTFEHVKREANEFAHRVAQWASSANLEGTLPISCIPINILSSDNPWFPP</sequence>
<evidence type="ECO:0000313" key="3">
    <source>
        <dbReference type="Proteomes" id="UP000516437"/>
    </source>
</evidence>
<protein>
    <recommendedName>
        <fullName evidence="1">RNase H type-1 domain-containing protein</fullName>
    </recommendedName>
</protein>
<gene>
    <name evidence="2" type="ORF">CJ030_MR7G017443</name>
</gene>
<name>A0A6A1V3S0_9ROSI</name>
<feature type="domain" description="RNase H type-1" evidence="1">
    <location>
        <begin position="52"/>
        <end position="159"/>
    </location>
</feature>
<dbReference type="InterPro" id="IPR002156">
    <property type="entry name" value="RNaseH_domain"/>
</dbReference>
<dbReference type="SUPFAM" id="SSF53098">
    <property type="entry name" value="Ribonuclease H-like"/>
    <property type="match status" value="1"/>
</dbReference>
<dbReference type="CDD" id="cd06222">
    <property type="entry name" value="RNase_H_like"/>
    <property type="match status" value="1"/>
</dbReference>
<dbReference type="Gene3D" id="3.30.420.10">
    <property type="entry name" value="Ribonuclease H-like superfamily/Ribonuclease H"/>
    <property type="match status" value="1"/>
</dbReference>
<keyword evidence="3" id="KW-1185">Reference proteome</keyword>
<dbReference type="InterPro" id="IPR044730">
    <property type="entry name" value="RNase_H-like_dom_plant"/>
</dbReference>
<dbReference type="EMBL" id="RXIC02000025">
    <property type="protein sequence ID" value="KAB1207374.1"/>
    <property type="molecule type" value="Genomic_DNA"/>
</dbReference>
<proteinExistence type="predicted"/>
<evidence type="ECO:0000259" key="1">
    <source>
        <dbReference type="Pfam" id="PF13456"/>
    </source>
</evidence>